<evidence type="ECO:0000256" key="10">
    <source>
        <dbReference type="RuleBase" id="RU364128"/>
    </source>
</evidence>
<accession>A0ABR1LX77</accession>
<evidence type="ECO:0000313" key="13">
    <source>
        <dbReference type="EMBL" id="KAK7538367.1"/>
    </source>
</evidence>
<organism evidence="13 14">
    <name type="scientific">Phyllosticta citribraziliensis</name>
    <dbReference type="NCBI Taxonomy" id="989973"/>
    <lineage>
        <taxon>Eukaryota</taxon>
        <taxon>Fungi</taxon>
        <taxon>Dikarya</taxon>
        <taxon>Ascomycota</taxon>
        <taxon>Pezizomycotina</taxon>
        <taxon>Dothideomycetes</taxon>
        <taxon>Dothideomycetes incertae sedis</taxon>
        <taxon>Botryosphaeriales</taxon>
        <taxon>Phyllostictaceae</taxon>
        <taxon>Phyllosticta</taxon>
    </lineage>
</organism>
<dbReference type="PANTHER" id="PTHR31961">
    <property type="entry name" value="SENSITIVE TO HIGH EXPRESSION PROTEIN 9, MITOCHONDRIAL"/>
    <property type="match status" value="1"/>
</dbReference>
<comment type="function">
    <text evidence="9">Required for the maintenance of the structure of the mitochondrial inner membrane. Involved in mitochondrial morphology. Causes growth arrest when highly overexpressed.</text>
</comment>
<sequence>MRPVFQHAARTLSDCTALTFCAARPSAASIPRKSKPCFQSQFRTISRPSKTNRPSNVSQQLRRISSTPRALQDKPALSQPDPETRKSPTEEARPEAAEPVPREPSAVSSSTEESSKAPPTPEPEPVQKVPDEQLPSHRQGLRWEIYKRLSAWMDEMLPKLILVGQKVNSFTGTDYSGIEALRREIQQQERLVKARRAQVDAAKSQLETALAQQTASQKEVVGLLERKHSWSASDLERYMSLIRSEHLNEQAVRNAKESVQSADRALEEARAHLEKRERAQYHEEQIWSDTIRRNSTWVTFGLMGVNILLLLSQLVVIEPWRRRRLVREIKTALDERTMTSPVPVAAVPASTAATEPTSGHASNAAVTSNPANPTVEKDIDSVVEPTGVRIEDTEPKPLEPKHLEPVQDPERGTFTVSVDPSGPETTVPIPEAIPSGGSSIPRTRASPESLPERVEIFVEDCKHRVHELFSEKIVSVRKIDVTTAALQGAAAGAVLTGAIVMAIINLGAK</sequence>
<keyword evidence="3 10" id="KW-0999">Mitochondrion inner membrane</keyword>
<dbReference type="InterPro" id="IPR008839">
    <property type="entry name" value="MDM33_fungi"/>
</dbReference>
<feature type="coiled-coil region" evidence="11">
    <location>
        <begin position="252"/>
        <end position="279"/>
    </location>
</feature>
<comment type="caution">
    <text evidence="13">The sequence shown here is derived from an EMBL/GenBank/DDBJ whole genome shotgun (WGS) entry which is preliminary data.</text>
</comment>
<evidence type="ECO:0000256" key="9">
    <source>
        <dbReference type="ARBA" id="ARBA00024807"/>
    </source>
</evidence>
<keyword evidence="4 10" id="KW-0809">Transit peptide</keyword>
<feature type="transmembrane region" description="Helical" evidence="10">
    <location>
        <begin position="297"/>
        <end position="317"/>
    </location>
</feature>
<feature type="compositionally biased region" description="Polar residues" evidence="12">
    <location>
        <begin position="37"/>
        <end position="69"/>
    </location>
</feature>
<feature type="compositionally biased region" description="Basic and acidic residues" evidence="12">
    <location>
        <begin position="392"/>
        <end position="411"/>
    </location>
</feature>
<feature type="transmembrane region" description="Helical" evidence="10">
    <location>
        <begin position="484"/>
        <end position="508"/>
    </location>
</feature>
<evidence type="ECO:0000313" key="14">
    <source>
        <dbReference type="Proteomes" id="UP001360953"/>
    </source>
</evidence>
<evidence type="ECO:0000256" key="6">
    <source>
        <dbReference type="ARBA" id="ARBA00023054"/>
    </source>
</evidence>
<evidence type="ECO:0000256" key="3">
    <source>
        <dbReference type="ARBA" id="ARBA00022792"/>
    </source>
</evidence>
<evidence type="ECO:0000256" key="2">
    <source>
        <dbReference type="ARBA" id="ARBA00022692"/>
    </source>
</evidence>
<keyword evidence="6 11" id="KW-0175">Coiled coil</keyword>
<feature type="compositionally biased region" description="Low complexity" evidence="12">
    <location>
        <begin position="97"/>
        <end position="112"/>
    </location>
</feature>
<feature type="compositionally biased region" description="Polar residues" evidence="12">
    <location>
        <begin position="359"/>
        <end position="372"/>
    </location>
</feature>
<dbReference type="EMBL" id="JBBPEH010000005">
    <property type="protein sequence ID" value="KAK7538367.1"/>
    <property type="molecule type" value="Genomic_DNA"/>
</dbReference>
<keyword evidence="2 10" id="KW-0812">Transmembrane</keyword>
<evidence type="ECO:0000256" key="7">
    <source>
        <dbReference type="ARBA" id="ARBA00023128"/>
    </source>
</evidence>
<dbReference type="RefSeq" id="XP_066656054.1">
    <property type="nucleotide sequence ID" value="XM_066795368.1"/>
</dbReference>
<evidence type="ECO:0000256" key="8">
    <source>
        <dbReference type="ARBA" id="ARBA00023136"/>
    </source>
</evidence>
<evidence type="ECO:0000256" key="1">
    <source>
        <dbReference type="ARBA" id="ARBA00007472"/>
    </source>
</evidence>
<name>A0ABR1LX77_9PEZI</name>
<dbReference type="PANTHER" id="PTHR31961:SF3">
    <property type="entry name" value="SENSITIVE TO HIGH EXPRESSION PROTEIN 9, MITOCHONDRIAL"/>
    <property type="match status" value="1"/>
</dbReference>
<dbReference type="GeneID" id="92028274"/>
<dbReference type="Pfam" id="PF05546">
    <property type="entry name" value="She9_MDM33"/>
    <property type="match status" value="1"/>
</dbReference>
<evidence type="ECO:0000256" key="4">
    <source>
        <dbReference type="ARBA" id="ARBA00022946"/>
    </source>
</evidence>
<dbReference type="Proteomes" id="UP001360953">
    <property type="component" value="Unassembled WGS sequence"/>
</dbReference>
<protein>
    <recommendedName>
        <fullName evidence="10">Sensitive to high expression protein 9, mitochondrial</fullName>
    </recommendedName>
</protein>
<comment type="similarity">
    <text evidence="1 10">Belongs to the SHE9 family.</text>
</comment>
<feature type="coiled-coil region" evidence="11">
    <location>
        <begin position="178"/>
        <end position="205"/>
    </location>
</feature>
<feature type="region of interest" description="Disordered" evidence="12">
    <location>
        <begin position="29"/>
        <end position="135"/>
    </location>
</feature>
<evidence type="ECO:0000256" key="11">
    <source>
        <dbReference type="SAM" id="Coils"/>
    </source>
</evidence>
<keyword evidence="8 10" id="KW-0472">Membrane</keyword>
<feature type="compositionally biased region" description="Basic and acidic residues" evidence="12">
    <location>
        <begin position="82"/>
        <end position="96"/>
    </location>
</feature>
<comment type="subunit">
    <text evidence="10">Homooligomer.</text>
</comment>
<comment type="subcellular location">
    <subcellularLocation>
        <location evidence="10">Mitochondrion inner membrane</location>
        <topology evidence="10">Multi-pass membrane protein</topology>
    </subcellularLocation>
</comment>
<keyword evidence="7 10" id="KW-0496">Mitochondrion</keyword>
<gene>
    <name evidence="13" type="ORF">J3D65DRAFT_324654</name>
</gene>
<feature type="region of interest" description="Disordered" evidence="12">
    <location>
        <begin position="392"/>
        <end position="447"/>
    </location>
</feature>
<proteinExistence type="inferred from homology"/>
<keyword evidence="14" id="KW-1185">Reference proteome</keyword>
<reference evidence="13 14" key="1">
    <citation type="submission" date="2024-04" db="EMBL/GenBank/DDBJ databases">
        <title>Phyllosticta paracitricarpa is synonymous to the EU quarantine fungus P. citricarpa based on phylogenomic analyses.</title>
        <authorList>
            <consortium name="Lawrence Berkeley National Laboratory"/>
            <person name="Van ingen-buijs V.A."/>
            <person name="Van westerhoven A.C."/>
            <person name="Haridas S."/>
            <person name="Skiadas P."/>
            <person name="Martin F."/>
            <person name="Groenewald J.Z."/>
            <person name="Crous P.W."/>
            <person name="Seidl M.F."/>
        </authorList>
    </citation>
    <scope>NUCLEOTIDE SEQUENCE [LARGE SCALE GENOMIC DNA]</scope>
    <source>
        <strain evidence="13 14">CPC 17464</strain>
    </source>
</reference>
<keyword evidence="5 10" id="KW-1133">Transmembrane helix</keyword>
<evidence type="ECO:0000256" key="12">
    <source>
        <dbReference type="SAM" id="MobiDB-lite"/>
    </source>
</evidence>
<evidence type="ECO:0000256" key="5">
    <source>
        <dbReference type="ARBA" id="ARBA00022989"/>
    </source>
</evidence>
<feature type="region of interest" description="Disordered" evidence="12">
    <location>
        <begin position="353"/>
        <end position="376"/>
    </location>
</feature>